<comment type="subcellular location">
    <subcellularLocation>
        <location evidence="1">Membrane</location>
        <topology evidence="1">Multi-pass membrane protein</topology>
    </subcellularLocation>
</comment>
<organism evidence="13 14">
    <name type="scientific">Sediminitomix flava</name>
    <dbReference type="NCBI Taxonomy" id="379075"/>
    <lineage>
        <taxon>Bacteria</taxon>
        <taxon>Pseudomonadati</taxon>
        <taxon>Bacteroidota</taxon>
        <taxon>Cytophagia</taxon>
        <taxon>Cytophagales</taxon>
        <taxon>Flammeovirgaceae</taxon>
        <taxon>Sediminitomix</taxon>
    </lineage>
</organism>
<evidence type="ECO:0000256" key="4">
    <source>
        <dbReference type="ARBA" id="ARBA00022692"/>
    </source>
</evidence>
<dbReference type="EMBL" id="QGDO01000006">
    <property type="protein sequence ID" value="PWJ39342.1"/>
    <property type="molecule type" value="Genomic_DNA"/>
</dbReference>
<evidence type="ECO:0000256" key="3">
    <source>
        <dbReference type="ARBA" id="ARBA00022449"/>
    </source>
</evidence>
<dbReference type="AlphaFoldDB" id="A0A315Z6K6"/>
<feature type="transmembrane region" description="Helical" evidence="11">
    <location>
        <begin position="140"/>
        <end position="159"/>
    </location>
</feature>
<dbReference type="Proteomes" id="UP000245535">
    <property type="component" value="Unassembled WGS sequence"/>
</dbReference>
<evidence type="ECO:0000313" key="13">
    <source>
        <dbReference type="EMBL" id="PWJ39342.1"/>
    </source>
</evidence>
<feature type="transmembrane region" description="Helical" evidence="11">
    <location>
        <begin position="100"/>
        <end position="128"/>
    </location>
</feature>
<feature type="transmembrane region" description="Helical" evidence="11">
    <location>
        <begin position="27"/>
        <end position="44"/>
    </location>
</feature>
<dbReference type="OrthoDB" id="9772058at2"/>
<evidence type="ECO:0000256" key="1">
    <source>
        <dbReference type="ARBA" id="ARBA00004141"/>
    </source>
</evidence>
<dbReference type="GO" id="GO:0015297">
    <property type="term" value="F:antiporter activity"/>
    <property type="evidence" value="ECO:0007669"/>
    <property type="project" value="UniProtKB-KW"/>
</dbReference>
<evidence type="ECO:0000256" key="6">
    <source>
        <dbReference type="ARBA" id="ARBA00023053"/>
    </source>
</evidence>
<feature type="transmembrane region" description="Helical" evidence="11">
    <location>
        <begin position="331"/>
        <end position="360"/>
    </location>
</feature>
<keyword evidence="9" id="KW-0739">Sodium transport</keyword>
<evidence type="ECO:0000256" key="5">
    <source>
        <dbReference type="ARBA" id="ARBA00022989"/>
    </source>
</evidence>
<evidence type="ECO:0000256" key="10">
    <source>
        <dbReference type="ARBA" id="ARBA00025753"/>
    </source>
</evidence>
<feature type="transmembrane region" description="Helical" evidence="11">
    <location>
        <begin position="409"/>
        <end position="432"/>
    </location>
</feature>
<keyword evidence="4 11" id="KW-0812">Transmembrane</keyword>
<keyword evidence="14" id="KW-1185">Reference proteome</keyword>
<comment type="caution">
    <text evidence="13">The sequence shown here is derived from an EMBL/GenBank/DDBJ whole genome shotgun (WGS) entry which is preliminary data.</text>
</comment>
<reference evidence="13 14" key="1">
    <citation type="submission" date="2018-03" db="EMBL/GenBank/DDBJ databases">
        <title>Genomic Encyclopedia of Archaeal and Bacterial Type Strains, Phase II (KMG-II): from individual species to whole genera.</title>
        <authorList>
            <person name="Goeker M."/>
        </authorList>
    </citation>
    <scope>NUCLEOTIDE SEQUENCE [LARGE SCALE GENOMIC DNA]</scope>
    <source>
        <strain evidence="13 14">DSM 28229</strain>
    </source>
</reference>
<name>A0A315Z6K6_SEDFL</name>
<feature type="transmembrane region" description="Helical" evidence="11">
    <location>
        <begin position="179"/>
        <end position="201"/>
    </location>
</feature>
<keyword evidence="6" id="KW-0915">Sodium</keyword>
<protein>
    <submittedName>
        <fullName evidence="13">Sodium/proton antiporter (NhaD family)</fullName>
    </submittedName>
</protein>
<feature type="domain" description="Citrate transporter-like" evidence="12">
    <location>
        <begin position="13"/>
        <end position="376"/>
    </location>
</feature>
<dbReference type="InterPro" id="IPR004680">
    <property type="entry name" value="Cit_transptr-like_dom"/>
</dbReference>
<feature type="transmembrane region" description="Helical" evidence="11">
    <location>
        <begin position="56"/>
        <end position="80"/>
    </location>
</feature>
<sequence length="433" mass="46828">MITIIILTFVIGYLLIAMEHNIHIDKSAPALIIGVLCWTAYICLSPKDHHVVTHELYEYLGEISGVLFFLLGAMTIVELIDVHHGFDLITGRISTSKQSTLLWTISLATFFLSAALDNLTTTIVMISVLRKLIPKREIRIFFISVVVIAANAGGAWSPIGDVTTTMLWIGGQVTTVNIIVKLILPSLVCLIIPVAIATTTLGNTSTQGGALGFGNVPFSPYQLIKRNEQLTVLILGISALLFVPIFKTLTGLPPFMGILLGLGVMWLITEIMHKHKDPELKGKLSVIYTIKKVDVAGVLFFFGILVAISSLQATGILKDLATYMDETIGNIYAIGLILGLLSAVVDNVPLVAAAIGMYDLAVFPTNHWLWEFIAYCAGTGGSALIIGSAAGVAAMGMEKIGFGWYIKKVSWLALAGYFGGAITYMLIQMFLYS</sequence>
<evidence type="ECO:0000256" key="9">
    <source>
        <dbReference type="ARBA" id="ARBA00023201"/>
    </source>
</evidence>
<dbReference type="InterPro" id="IPR045016">
    <property type="entry name" value="NhaD-like"/>
</dbReference>
<dbReference type="NCBIfam" id="NF038006">
    <property type="entry name" value="NhaD_1"/>
    <property type="match status" value="1"/>
</dbReference>
<dbReference type="PANTHER" id="PTHR43269">
    <property type="entry name" value="SODIUM/PROTON ANTIPORTER 1-RELATED"/>
    <property type="match status" value="1"/>
</dbReference>
<dbReference type="RefSeq" id="WP_109621297.1">
    <property type="nucleotide sequence ID" value="NZ_QGDO01000006.1"/>
</dbReference>
<keyword evidence="8 11" id="KW-0472">Membrane</keyword>
<evidence type="ECO:0000259" key="12">
    <source>
        <dbReference type="Pfam" id="PF03600"/>
    </source>
</evidence>
<evidence type="ECO:0000256" key="11">
    <source>
        <dbReference type="SAM" id="Phobius"/>
    </source>
</evidence>
<evidence type="ECO:0000256" key="7">
    <source>
        <dbReference type="ARBA" id="ARBA00023065"/>
    </source>
</evidence>
<feature type="transmembrane region" description="Helical" evidence="11">
    <location>
        <begin position="230"/>
        <end position="246"/>
    </location>
</feature>
<keyword evidence="2" id="KW-0813">Transport</keyword>
<keyword evidence="3" id="KW-0050">Antiport</keyword>
<feature type="transmembrane region" description="Helical" evidence="11">
    <location>
        <begin position="372"/>
        <end position="397"/>
    </location>
</feature>
<gene>
    <name evidence="13" type="ORF">BC781_106243</name>
</gene>
<dbReference type="Pfam" id="PF03600">
    <property type="entry name" value="CitMHS"/>
    <property type="match status" value="1"/>
</dbReference>
<dbReference type="PANTHER" id="PTHR43269:SF2">
    <property type="entry name" value="SODIUM_PROTON ANTIPORTER 1-RELATED"/>
    <property type="match status" value="1"/>
</dbReference>
<keyword evidence="5 11" id="KW-1133">Transmembrane helix</keyword>
<accession>A0A315Z6K6</accession>
<dbReference type="GO" id="GO:0006814">
    <property type="term" value="P:sodium ion transport"/>
    <property type="evidence" value="ECO:0007669"/>
    <property type="project" value="UniProtKB-KW"/>
</dbReference>
<evidence type="ECO:0000256" key="2">
    <source>
        <dbReference type="ARBA" id="ARBA00022448"/>
    </source>
</evidence>
<feature type="transmembrane region" description="Helical" evidence="11">
    <location>
        <begin position="293"/>
        <end position="311"/>
    </location>
</feature>
<keyword evidence="7" id="KW-0406">Ion transport</keyword>
<evidence type="ECO:0000256" key="8">
    <source>
        <dbReference type="ARBA" id="ARBA00023136"/>
    </source>
</evidence>
<comment type="similarity">
    <text evidence="10">Belongs to the NhaD Na(+)/H(+) (TC 2.A.62) antiporter family.</text>
</comment>
<proteinExistence type="inferred from homology"/>
<dbReference type="GO" id="GO:0016020">
    <property type="term" value="C:membrane"/>
    <property type="evidence" value="ECO:0007669"/>
    <property type="project" value="UniProtKB-SubCell"/>
</dbReference>
<evidence type="ECO:0000313" key="14">
    <source>
        <dbReference type="Proteomes" id="UP000245535"/>
    </source>
</evidence>